<dbReference type="OrthoDB" id="5402929at2759"/>
<dbReference type="STRING" id="669874.A0A1E4TUZ0"/>
<reference evidence="2" key="1">
    <citation type="submission" date="2016-05" db="EMBL/GenBank/DDBJ databases">
        <title>Comparative genomics of biotechnologically important yeasts.</title>
        <authorList>
            <consortium name="DOE Joint Genome Institute"/>
            <person name="Riley R."/>
            <person name="Haridas S."/>
            <person name="Wolfe K.H."/>
            <person name="Lopes M.R."/>
            <person name="Hittinger C.T."/>
            <person name="Goker M."/>
            <person name="Salamov A."/>
            <person name="Wisecaver J."/>
            <person name="Long T.M."/>
            <person name="Aerts A.L."/>
            <person name="Barry K."/>
            <person name="Choi C."/>
            <person name="Clum A."/>
            <person name="Coughlan A.Y."/>
            <person name="Deshpande S."/>
            <person name="Douglass A.P."/>
            <person name="Hanson S.J."/>
            <person name="Klenk H.-P."/>
            <person name="Labutti K."/>
            <person name="Lapidus A."/>
            <person name="Lindquist E."/>
            <person name="Lipzen A."/>
            <person name="Meier-Kolthoff J.P."/>
            <person name="Ohm R.A."/>
            <person name="Otillar R.P."/>
            <person name="Pangilinan J."/>
            <person name="Peng Y."/>
            <person name="Rokas A."/>
            <person name="Rosa C.A."/>
            <person name="Scheuner C."/>
            <person name="Sibirny A.A."/>
            <person name="Slot J.C."/>
            <person name="Stielow J.B."/>
            <person name="Sun H."/>
            <person name="Kurtzman C.P."/>
            <person name="Blackwell M."/>
            <person name="Grigoriev I.V."/>
            <person name="Jeffries T.W."/>
        </authorList>
    </citation>
    <scope>NUCLEOTIDE SEQUENCE [LARGE SCALE GENOMIC DNA]</scope>
    <source>
        <strain evidence="2">NRRL Y-2460</strain>
    </source>
</reference>
<dbReference type="EMBL" id="KV454014">
    <property type="protein sequence ID" value="ODV95585.1"/>
    <property type="molecule type" value="Genomic_DNA"/>
</dbReference>
<dbReference type="CDD" id="cd00076">
    <property type="entry name" value="HFD_SF"/>
    <property type="match status" value="1"/>
</dbReference>
<evidence type="ECO:0000313" key="2">
    <source>
        <dbReference type="Proteomes" id="UP000094236"/>
    </source>
</evidence>
<accession>A0A1E4TUZ0</accession>
<name>A0A1E4TUZ0_PACTA</name>
<dbReference type="GO" id="GO:0046982">
    <property type="term" value="F:protein heterodimerization activity"/>
    <property type="evidence" value="ECO:0007669"/>
    <property type="project" value="InterPro"/>
</dbReference>
<keyword evidence="2" id="KW-1185">Reference proteome</keyword>
<sequence length="341" mass="39385">MVSSKENFFRGLLRISIIQILRSVGFTKTNNSIIDIITDLYIRHFGLLLTRSLSLAKVRDDDDNITIQDISQAVDDLKLIRPTNKLDVYDIHLDNYKFCEKLDDWVFGPIPARARIVAKPNATYIRNKKIESLKMKINNSSTNANVVTAPNDTTTFDSSFIKKDQDELELEKLTSTNFDPKIIKVPEDYVKYLISNTEKHKRLKIKSSVLDTELYSDSEAEDDSHSHSQDQLQLQAEAQKLQEEENIKHNNKNKTQFDDDFIVLGPTPEKLISYLPYTKNKETFEKFNIQKYINTNDNQFKKDIIELPSSAKHFNNEIELKDFDESYSNDGDGRGFQLGGW</sequence>
<proteinExistence type="predicted"/>
<dbReference type="AlphaFoldDB" id="A0A1E4TUZ0"/>
<evidence type="ECO:0008006" key="3">
    <source>
        <dbReference type="Google" id="ProtNLM"/>
    </source>
</evidence>
<evidence type="ECO:0000313" key="1">
    <source>
        <dbReference type="EMBL" id="ODV95585.1"/>
    </source>
</evidence>
<dbReference type="Gene3D" id="1.10.20.10">
    <property type="entry name" value="Histone, subunit A"/>
    <property type="match status" value="1"/>
</dbReference>
<dbReference type="InterPro" id="IPR009072">
    <property type="entry name" value="Histone-fold"/>
</dbReference>
<gene>
    <name evidence="1" type="ORF">PACTADRAFT_34146</name>
</gene>
<dbReference type="Proteomes" id="UP000094236">
    <property type="component" value="Unassembled WGS sequence"/>
</dbReference>
<protein>
    <recommendedName>
        <fullName evidence="3">Bromodomain associated domain-containing protein</fullName>
    </recommendedName>
</protein>
<organism evidence="1 2">
    <name type="scientific">Pachysolen tannophilus NRRL Y-2460</name>
    <dbReference type="NCBI Taxonomy" id="669874"/>
    <lineage>
        <taxon>Eukaryota</taxon>
        <taxon>Fungi</taxon>
        <taxon>Dikarya</taxon>
        <taxon>Ascomycota</taxon>
        <taxon>Saccharomycotina</taxon>
        <taxon>Pichiomycetes</taxon>
        <taxon>Pachysolenaceae</taxon>
        <taxon>Pachysolen</taxon>
    </lineage>
</organism>